<feature type="domain" description="EF-hand" evidence="8">
    <location>
        <begin position="204"/>
        <end position="239"/>
    </location>
</feature>
<sequence length="298" mass="34799">MLLPTVWAFHTDVQCHVRYPTQKGQRKVCAHILLFYDWGKFSSSNSVIRFIFESKPERRTVPTDCDRLPFCNPPSGQSRKNMKQRFLKLLPCCHVDSTPVRQNSIEEDFELATVCYRPDSLEKMMEQTKFSKTELQILYRSFKNECPSGLVNEETFKLIYSHFFPHGDSSAYAHFLFEAFDRHKNGAISFEDFVVGLSIILRGTVTDRLCWAFSLYDLNKDGCITKEEMNDIMKSIYDMMGKYTHPCMKDSAPREHVESFFQKMDRNNDGVVTMEEFLESCQKDEALMESMQMLDHVI</sequence>
<evidence type="ECO:0000259" key="8">
    <source>
        <dbReference type="PROSITE" id="PS50222"/>
    </source>
</evidence>
<dbReference type="Pfam" id="PF13833">
    <property type="entry name" value="EF-hand_8"/>
    <property type="match status" value="1"/>
</dbReference>
<organism evidence="9 10">
    <name type="scientific">Cyprinus carpio carpio</name>
    <dbReference type="NCBI Taxonomy" id="630221"/>
    <lineage>
        <taxon>Eukaryota</taxon>
        <taxon>Metazoa</taxon>
        <taxon>Chordata</taxon>
        <taxon>Craniata</taxon>
        <taxon>Vertebrata</taxon>
        <taxon>Euteleostomi</taxon>
        <taxon>Actinopterygii</taxon>
        <taxon>Neopterygii</taxon>
        <taxon>Teleostei</taxon>
        <taxon>Ostariophysi</taxon>
        <taxon>Cypriniformes</taxon>
        <taxon>Cyprinidae</taxon>
        <taxon>Cyprininae</taxon>
        <taxon>Cyprinus</taxon>
    </lineage>
</organism>
<keyword evidence="6" id="KW-0449">Lipoprotein</keyword>
<dbReference type="Gene3D" id="1.10.238.10">
    <property type="entry name" value="EF-hand"/>
    <property type="match status" value="1"/>
</dbReference>
<dbReference type="InterPro" id="IPR011992">
    <property type="entry name" value="EF-hand-dom_pair"/>
</dbReference>
<accession>A0A9J8CLJ6</accession>
<evidence type="ECO:0000313" key="10">
    <source>
        <dbReference type="Proteomes" id="UP001108240"/>
    </source>
</evidence>
<feature type="domain" description="EF-hand" evidence="8">
    <location>
        <begin position="252"/>
        <end position="287"/>
    </location>
</feature>
<dbReference type="FunFam" id="1.10.238.10:FF:000009">
    <property type="entry name" value="Visinin-like protein 1"/>
    <property type="match status" value="1"/>
</dbReference>
<evidence type="ECO:0000256" key="2">
    <source>
        <dbReference type="ARBA" id="ARBA00022707"/>
    </source>
</evidence>
<dbReference type="PRINTS" id="PR00450">
    <property type="entry name" value="RECOVERIN"/>
</dbReference>
<dbReference type="PROSITE" id="PS50222">
    <property type="entry name" value="EF_HAND_2"/>
    <property type="match status" value="3"/>
</dbReference>
<comment type="function">
    <text evidence="7">May be involved in the calcium-dependent regulation of rhodopsin phosphorylation. Binds three calcium ions.</text>
</comment>
<keyword evidence="2" id="KW-0519">Myristate</keyword>
<name>A0A9J8CLJ6_CYPCA</name>
<dbReference type="PROSITE" id="PS00018">
    <property type="entry name" value="EF_HAND_1"/>
    <property type="match status" value="2"/>
</dbReference>
<dbReference type="GO" id="GO:0008076">
    <property type="term" value="C:voltage-gated potassium channel complex"/>
    <property type="evidence" value="ECO:0007669"/>
    <property type="project" value="TreeGrafter"/>
</dbReference>
<comment type="similarity">
    <text evidence="1">Belongs to the recoverin family.</text>
</comment>
<dbReference type="PANTHER" id="PTHR23055:SF65">
    <property type="entry name" value="KV CHANNEL-INTERACTING PROTEIN 2"/>
    <property type="match status" value="1"/>
</dbReference>
<dbReference type="AlphaFoldDB" id="A0A9J8CLJ6"/>
<dbReference type="CDD" id="cd00051">
    <property type="entry name" value="EFh"/>
    <property type="match status" value="2"/>
</dbReference>
<dbReference type="InterPro" id="IPR018247">
    <property type="entry name" value="EF_Hand_1_Ca_BS"/>
</dbReference>
<dbReference type="GO" id="GO:1901379">
    <property type="term" value="P:regulation of potassium ion transmembrane transport"/>
    <property type="evidence" value="ECO:0007669"/>
    <property type="project" value="TreeGrafter"/>
</dbReference>
<dbReference type="SMART" id="SM00054">
    <property type="entry name" value="EFh"/>
    <property type="match status" value="3"/>
</dbReference>
<dbReference type="PANTHER" id="PTHR23055">
    <property type="entry name" value="CALCIUM BINDING PROTEINS"/>
    <property type="match status" value="1"/>
</dbReference>
<evidence type="ECO:0000256" key="1">
    <source>
        <dbReference type="ARBA" id="ARBA00006049"/>
    </source>
</evidence>
<feature type="domain" description="EF-hand" evidence="8">
    <location>
        <begin position="168"/>
        <end position="203"/>
    </location>
</feature>
<dbReference type="InterPro" id="IPR028846">
    <property type="entry name" value="Recoverin"/>
</dbReference>
<evidence type="ECO:0000256" key="3">
    <source>
        <dbReference type="ARBA" id="ARBA00022723"/>
    </source>
</evidence>
<dbReference type="Pfam" id="PF13499">
    <property type="entry name" value="EF-hand_7"/>
    <property type="match status" value="1"/>
</dbReference>
<reference evidence="9" key="1">
    <citation type="submission" date="2025-08" db="UniProtKB">
        <authorList>
            <consortium name="Ensembl"/>
        </authorList>
    </citation>
    <scope>IDENTIFICATION</scope>
</reference>
<dbReference type="Proteomes" id="UP001108240">
    <property type="component" value="Unplaced"/>
</dbReference>
<keyword evidence="3" id="KW-0479">Metal-binding</keyword>
<proteinExistence type="inferred from homology"/>
<dbReference type="SUPFAM" id="SSF47473">
    <property type="entry name" value="EF-hand"/>
    <property type="match status" value="1"/>
</dbReference>
<evidence type="ECO:0000256" key="5">
    <source>
        <dbReference type="ARBA" id="ARBA00022837"/>
    </source>
</evidence>
<dbReference type="GO" id="GO:0015459">
    <property type="term" value="F:potassium channel regulator activity"/>
    <property type="evidence" value="ECO:0007669"/>
    <property type="project" value="TreeGrafter"/>
</dbReference>
<dbReference type="GeneTree" id="ENSGT00940000157798"/>
<dbReference type="Ensembl" id="ENSCCRT00000164323.1">
    <property type="protein sequence ID" value="ENSCCRP00000170937.1"/>
    <property type="gene ID" value="ENSCCRG00000029597.2"/>
</dbReference>
<keyword evidence="5" id="KW-0106">Calcium</keyword>
<evidence type="ECO:0000256" key="7">
    <source>
        <dbReference type="ARBA" id="ARBA00037437"/>
    </source>
</evidence>
<keyword evidence="4" id="KW-0677">Repeat</keyword>
<keyword evidence="10" id="KW-1185">Reference proteome</keyword>
<reference evidence="9" key="2">
    <citation type="submission" date="2025-09" db="UniProtKB">
        <authorList>
            <consortium name="Ensembl"/>
        </authorList>
    </citation>
    <scope>IDENTIFICATION</scope>
</reference>
<evidence type="ECO:0000256" key="4">
    <source>
        <dbReference type="ARBA" id="ARBA00022737"/>
    </source>
</evidence>
<evidence type="ECO:0000256" key="6">
    <source>
        <dbReference type="ARBA" id="ARBA00023288"/>
    </source>
</evidence>
<protein>
    <submittedName>
        <fullName evidence="9">Kv channel interacting protein 2</fullName>
    </submittedName>
</protein>
<dbReference type="GO" id="GO:0005509">
    <property type="term" value="F:calcium ion binding"/>
    <property type="evidence" value="ECO:0007669"/>
    <property type="project" value="InterPro"/>
</dbReference>
<dbReference type="InterPro" id="IPR002048">
    <property type="entry name" value="EF_hand_dom"/>
</dbReference>
<evidence type="ECO:0000313" key="9">
    <source>
        <dbReference type="Ensembl" id="ENSCCRP00000170937.1"/>
    </source>
</evidence>